<evidence type="ECO:0000313" key="13">
    <source>
        <dbReference type="Proteomes" id="UP001235939"/>
    </source>
</evidence>
<keyword evidence="5" id="KW-0067">ATP-binding</keyword>
<dbReference type="InterPro" id="IPR050130">
    <property type="entry name" value="ClpA_ClpB"/>
</dbReference>
<dbReference type="SMART" id="SM00382">
    <property type="entry name" value="AAA"/>
    <property type="match status" value="1"/>
</dbReference>
<feature type="region of interest" description="Disordered" evidence="9">
    <location>
        <begin position="597"/>
        <end position="620"/>
    </location>
</feature>
<evidence type="ECO:0000256" key="1">
    <source>
        <dbReference type="ARBA" id="ARBA00004175"/>
    </source>
</evidence>
<dbReference type="EMBL" id="CP092867">
    <property type="protein sequence ID" value="UYV68168.1"/>
    <property type="molecule type" value="Genomic_DNA"/>
</dbReference>
<accession>A0ABY6KHU3</accession>
<comment type="subcellular location">
    <subcellularLocation>
        <location evidence="1">Target cell membrane</location>
    </subcellularLocation>
</comment>
<evidence type="ECO:0000256" key="4">
    <source>
        <dbReference type="ARBA" id="ARBA00022741"/>
    </source>
</evidence>
<dbReference type="SMART" id="SM01086">
    <property type="entry name" value="ClpB_D2-small"/>
    <property type="match status" value="1"/>
</dbReference>
<dbReference type="Gene3D" id="1.25.40.20">
    <property type="entry name" value="Ankyrin repeat-containing domain"/>
    <property type="match status" value="1"/>
</dbReference>
<dbReference type="PANTHER" id="PTHR11638">
    <property type="entry name" value="ATP-DEPENDENT CLP PROTEASE"/>
    <property type="match status" value="1"/>
</dbReference>
<keyword evidence="6" id="KW-0638">Presynaptic neurotoxin</keyword>
<dbReference type="InterPro" id="IPR003959">
    <property type="entry name" value="ATPase_AAA_core"/>
</dbReference>
<dbReference type="Gene3D" id="3.40.50.300">
    <property type="entry name" value="P-loop containing nucleotide triphosphate hydrolases"/>
    <property type="match status" value="1"/>
</dbReference>
<dbReference type="InterPro" id="IPR027417">
    <property type="entry name" value="P-loop_NTPase"/>
</dbReference>
<evidence type="ECO:0000313" key="12">
    <source>
        <dbReference type="EMBL" id="UYV68168.1"/>
    </source>
</evidence>
<dbReference type="Proteomes" id="UP001235939">
    <property type="component" value="Chromosome 05"/>
</dbReference>
<keyword evidence="6" id="KW-0800">Toxin</keyword>
<dbReference type="InterPro" id="IPR019489">
    <property type="entry name" value="Clp_ATPase_C"/>
</dbReference>
<feature type="region of interest" description="Disordered" evidence="9">
    <location>
        <begin position="1"/>
        <end position="39"/>
    </location>
</feature>
<sequence length="620" mass="70249">MEEQTDQSNNSTELSVPKQETTFEEEETSPPQGTSADPLTQIADALSKLLVARPPREIDVSPYDNTFEAQSFFDNFDPQADRAELTYTDRLRKLPCYLQEPNTPSLQRQTTHNHCTKTWYPHLVPAHGPIPEPWSPSPSCKPRRLYKPREQLNDLVLEEVCGRFISVVGDHIFQITVQELAEAEGCTPLHYAVLADNYACVKLLLEHGADPTKENIMGHTPLNYSRSTAIKKLLAESMKKYEKVKKEREADERRRFPLEQRIKQRIVGQPGAITTVAAAIRRKDNGWCDEDHPLVFLFLGSSGIGKTELAKQIAKYIHKNHSKGFIRLDMSEYQEKHEVAKMIGSPPGYIGHNEGGQLTQKLRACPSAVVLFDEVDKAHPDVLTVLLQLFDEGRLTDGKGSTIECKDAIFIMTSNLAKRYSGKLSDKELDHKILISKHFKELVVQPILKAHFRRDEFLGRINEIVYFLPFSRNELLLLVEKELEYWAKKAREKHSIELTWDKRVLGVLADGYNVNYGARSIKHEVERRVVNQLAAAHENLQISVGCKVHITLEEPAAEGRQVPSPQLKLQVGQKNKTEFLDLPLQSVPPQHQLHLRGSIHPRNTTGAVPTKLYNSPACRG</sequence>
<keyword evidence="3" id="KW-1052">Target cell membrane</keyword>
<dbReference type="PROSITE" id="PS50297">
    <property type="entry name" value="ANK_REP_REGION"/>
    <property type="match status" value="1"/>
</dbReference>
<dbReference type="PANTHER" id="PTHR11638:SF93">
    <property type="entry name" value="MITOCHONDRIAL DISAGGREGASE"/>
    <property type="match status" value="1"/>
</dbReference>
<dbReference type="InterPro" id="IPR036770">
    <property type="entry name" value="Ankyrin_rpt-contain_sf"/>
</dbReference>
<keyword evidence="4" id="KW-0547">Nucleotide-binding</keyword>
<keyword evidence="2" id="KW-0268">Exocytosis</keyword>
<proteinExistence type="predicted"/>
<evidence type="ECO:0000256" key="9">
    <source>
        <dbReference type="SAM" id="MobiDB-lite"/>
    </source>
</evidence>
<dbReference type="Pfam" id="PF00023">
    <property type="entry name" value="Ank"/>
    <property type="match status" value="1"/>
</dbReference>
<evidence type="ECO:0000259" key="11">
    <source>
        <dbReference type="SMART" id="SM01086"/>
    </source>
</evidence>
<dbReference type="SUPFAM" id="SSF52540">
    <property type="entry name" value="P-loop containing nucleoside triphosphate hydrolases"/>
    <property type="match status" value="1"/>
</dbReference>
<keyword evidence="7" id="KW-1053">Target membrane</keyword>
<feature type="domain" description="Clp ATPase C-terminal" evidence="11">
    <location>
        <begin position="470"/>
        <end position="563"/>
    </location>
</feature>
<keyword evidence="8" id="KW-0040">ANK repeat</keyword>
<dbReference type="PROSITE" id="PS50088">
    <property type="entry name" value="ANK_REPEAT"/>
    <property type="match status" value="1"/>
</dbReference>
<protein>
    <submittedName>
        <fullName evidence="12">CLPB</fullName>
    </submittedName>
</protein>
<evidence type="ECO:0000256" key="2">
    <source>
        <dbReference type="ARBA" id="ARBA00022483"/>
    </source>
</evidence>
<evidence type="ECO:0000256" key="7">
    <source>
        <dbReference type="ARBA" id="ARBA00023298"/>
    </source>
</evidence>
<organism evidence="12 13">
    <name type="scientific">Cordylochernes scorpioides</name>
    <dbReference type="NCBI Taxonomy" id="51811"/>
    <lineage>
        <taxon>Eukaryota</taxon>
        <taxon>Metazoa</taxon>
        <taxon>Ecdysozoa</taxon>
        <taxon>Arthropoda</taxon>
        <taxon>Chelicerata</taxon>
        <taxon>Arachnida</taxon>
        <taxon>Pseudoscorpiones</taxon>
        <taxon>Cheliferoidea</taxon>
        <taxon>Chernetidae</taxon>
        <taxon>Cordylochernes</taxon>
    </lineage>
</organism>
<keyword evidence="6" id="KW-0528">Neurotoxin</keyword>
<feature type="domain" description="AAA+ ATPase" evidence="10">
    <location>
        <begin position="292"/>
        <end position="448"/>
    </location>
</feature>
<dbReference type="Pfam" id="PF10431">
    <property type="entry name" value="ClpB_D2-small"/>
    <property type="match status" value="1"/>
</dbReference>
<evidence type="ECO:0000256" key="5">
    <source>
        <dbReference type="ARBA" id="ARBA00022840"/>
    </source>
</evidence>
<evidence type="ECO:0000256" key="6">
    <source>
        <dbReference type="ARBA" id="ARBA00023028"/>
    </source>
</evidence>
<reference evidence="12 13" key="1">
    <citation type="submission" date="2022-01" db="EMBL/GenBank/DDBJ databases">
        <title>A chromosomal length assembly of Cordylochernes scorpioides.</title>
        <authorList>
            <person name="Zeh D."/>
            <person name="Zeh J."/>
        </authorList>
    </citation>
    <scope>NUCLEOTIDE SEQUENCE [LARGE SCALE GENOMIC DNA]</scope>
    <source>
        <strain evidence="12">IN4F17</strain>
        <tissue evidence="12">Whole Body</tissue>
    </source>
</reference>
<dbReference type="SMART" id="SM00248">
    <property type="entry name" value="ANK"/>
    <property type="match status" value="1"/>
</dbReference>
<keyword evidence="13" id="KW-1185">Reference proteome</keyword>
<feature type="repeat" description="ANK" evidence="8">
    <location>
        <begin position="184"/>
        <end position="216"/>
    </location>
</feature>
<dbReference type="Pfam" id="PF07724">
    <property type="entry name" value="AAA_2"/>
    <property type="match status" value="1"/>
</dbReference>
<gene>
    <name evidence="12" type="ORF">LAZ67_5003237</name>
</gene>
<feature type="compositionally biased region" description="Polar residues" evidence="9">
    <location>
        <begin position="1"/>
        <end position="14"/>
    </location>
</feature>
<dbReference type="InterPro" id="IPR001270">
    <property type="entry name" value="ClpA/B"/>
</dbReference>
<keyword evidence="7" id="KW-0472">Membrane</keyword>
<evidence type="ECO:0000256" key="3">
    <source>
        <dbReference type="ARBA" id="ARBA00022537"/>
    </source>
</evidence>
<evidence type="ECO:0000259" key="10">
    <source>
        <dbReference type="SMART" id="SM00382"/>
    </source>
</evidence>
<name>A0ABY6KHU3_9ARAC</name>
<dbReference type="InterPro" id="IPR003593">
    <property type="entry name" value="AAA+_ATPase"/>
</dbReference>
<dbReference type="InterPro" id="IPR002110">
    <property type="entry name" value="Ankyrin_rpt"/>
</dbReference>
<evidence type="ECO:0000256" key="8">
    <source>
        <dbReference type="PROSITE-ProRule" id="PRU00023"/>
    </source>
</evidence>
<dbReference type="Gene3D" id="1.10.8.60">
    <property type="match status" value="1"/>
</dbReference>
<dbReference type="CDD" id="cd19499">
    <property type="entry name" value="RecA-like_ClpB_Hsp104-like"/>
    <property type="match status" value="1"/>
</dbReference>
<dbReference type="PRINTS" id="PR00300">
    <property type="entry name" value="CLPPROTEASEA"/>
</dbReference>
<feature type="compositionally biased region" description="Polar residues" evidence="9">
    <location>
        <begin position="29"/>
        <end position="38"/>
    </location>
</feature>
<dbReference type="SUPFAM" id="SSF48403">
    <property type="entry name" value="Ankyrin repeat"/>
    <property type="match status" value="1"/>
</dbReference>